<dbReference type="Proteomes" id="UP000242972">
    <property type="component" value="Unassembled WGS sequence"/>
</dbReference>
<accession>A0A2T2XBW4</accession>
<evidence type="ECO:0000313" key="3">
    <source>
        <dbReference type="Proteomes" id="UP000242972"/>
    </source>
</evidence>
<feature type="transmembrane region" description="Helical" evidence="1">
    <location>
        <begin position="12"/>
        <end position="33"/>
    </location>
</feature>
<evidence type="ECO:0008006" key="4">
    <source>
        <dbReference type="Google" id="ProtNLM"/>
    </source>
</evidence>
<keyword evidence="1" id="KW-1133">Transmembrane helix</keyword>
<dbReference type="AlphaFoldDB" id="A0A2T2XBW4"/>
<gene>
    <name evidence="2" type="ORF">C7B46_16270</name>
</gene>
<organism evidence="2 3">
    <name type="scientific">Sulfobacillus benefaciens</name>
    <dbReference type="NCBI Taxonomy" id="453960"/>
    <lineage>
        <taxon>Bacteria</taxon>
        <taxon>Bacillati</taxon>
        <taxon>Bacillota</taxon>
        <taxon>Clostridia</taxon>
        <taxon>Eubacteriales</taxon>
        <taxon>Clostridiales Family XVII. Incertae Sedis</taxon>
        <taxon>Sulfobacillus</taxon>
    </lineage>
</organism>
<keyword evidence="1" id="KW-0472">Membrane</keyword>
<comment type="caution">
    <text evidence="2">The sequence shown here is derived from an EMBL/GenBank/DDBJ whole genome shotgun (WGS) entry which is preliminary data.</text>
</comment>
<keyword evidence="1" id="KW-0812">Transmembrane</keyword>
<evidence type="ECO:0000256" key="1">
    <source>
        <dbReference type="SAM" id="Phobius"/>
    </source>
</evidence>
<dbReference type="EMBL" id="PXYW01000056">
    <property type="protein sequence ID" value="PSR31995.1"/>
    <property type="molecule type" value="Genomic_DNA"/>
</dbReference>
<name>A0A2T2XBW4_9FIRM</name>
<sequence>MPRVSEGFSIRYLWIMGIMAVVGALAITLSLLFHSRIPTRVSPIELREHQPSKVLVGVRGTSTDPAFFGFLAIVNPKSQVLTVVPISGKLLVHGVPLYLATAGKSAKEDASLISSATGVPFHSYFFLTASDLTMVLNALYYHTGHWPATDTPTTMLNNLGYPYGPSHGWDTVNLLSRIVQALPSVSPIAASHLLGMTKTSVTNLTSYQLFLLANYIRGDNLQLGHMADFRSHSVRRDHG</sequence>
<protein>
    <recommendedName>
        <fullName evidence="4">Cell envelope-related transcriptional attenuator domain-containing protein</fullName>
    </recommendedName>
</protein>
<reference evidence="2 3" key="1">
    <citation type="journal article" date="2014" name="BMC Genomics">
        <title>Comparison of environmental and isolate Sulfobacillus genomes reveals diverse carbon, sulfur, nitrogen, and hydrogen metabolisms.</title>
        <authorList>
            <person name="Justice N.B."/>
            <person name="Norman A."/>
            <person name="Brown C.T."/>
            <person name="Singh A."/>
            <person name="Thomas B.C."/>
            <person name="Banfield J.F."/>
        </authorList>
    </citation>
    <scope>NUCLEOTIDE SEQUENCE [LARGE SCALE GENOMIC DNA]</scope>
    <source>
        <strain evidence="2">AMDSBA4</strain>
    </source>
</reference>
<proteinExistence type="predicted"/>
<evidence type="ECO:0000313" key="2">
    <source>
        <dbReference type="EMBL" id="PSR31995.1"/>
    </source>
</evidence>